<dbReference type="GO" id="GO:1904680">
    <property type="term" value="F:peptide transmembrane transporter activity"/>
    <property type="evidence" value="ECO:0007669"/>
    <property type="project" value="TreeGrafter"/>
</dbReference>
<dbReference type="Proteomes" id="UP000249396">
    <property type="component" value="Unassembled WGS sequence"/>
</dbReference>
<dbReference type="Pfam" id="PF00496">
    <property type="entry name" value="SBP_bac_5"/>
    <property type="match status" value="1"/>
</dbReference>
<evidence type="ECO:0000256" key="1">
    <source>
        <dbReference type="ARBA" id="ARBA00004196"/>
    </source>
</evidence>
<keyword evidence="4" id="KW-0732">Signal</keyword>
<name>A0A2W4QJX6_9GAMM</name>
<evidence type="ECO:0000256" key="2">
    <source>
        <dbReference type="ARBA" id="ARBA00005695"/>
    </source>
</evidence>
<dbReference type="EMBL" id="QJPH01000486">
    <property type="protein sequence ID" value="PZN72481.1"/>
    <property type="molecule type" value="Genomic_DNA"/>
</dbReference>
<evidence type="ECO:0000256" key="3">
    <source>
        <dbReference type="ARBA" id="ARBA00022448"/>
    </source>
</evidence>
<dbReference type="CDD" id="cd00995">
    <property type="entry name" value="PBP2_NikA_DppA_OppA_like"/>
    <property type="match status" value="1"/>
</dbReference>
<accession>A0A2W4QJX6</accession>
<evidence type="ECO:0000313" key="7">
    <source>
        <dbReference type="Proteomes" id="UP000249396"/>
    </source>
</evidence>
<dbReference type="PIRSF" id="PIRSF002741">
    <property type="entry name" value="MppA"/>
    <property type="match status" value="1"/>
</dbReference>
<comment type="similarity">
    <text evidence="2">Belongs to the bacterial solute-binding protein 5 family.</text>
</comment>
<dbReference type="Gene3D" id="3.40.190.10">
    <property type="entry name" value="Periplasmic binding protein-like II"/>
    <property type="match status" value="1"/>
</dbReference>
<keyword evidence="3" id="KW-0813">Transport</keyword>
<comment type="subcellular location">
    <subcellularLocation>
        <location evidence="1">Cell envelope</location>
    </subcellularLocation>
</comment>
<dbReference type="PANTHER" id="PTHR30290:SF10">
    <property type="entry name" value="PERIPLASMIC OLIGOPEPTIDE-BINDING PROTEIN-RELATED"/>
    <property type="match status" value="1"/>
</dbReference>
<dbReference type="Gene3D" id="3.90.76.10">
    <property type="entry name" value="Dipeptide-binding Protein, Domain 1"/>
    <property type="match status" value="1"/>
</dbReference>
<organism evidence="6 7">
    <name type="scientific">Candidatus Methylumidiphilus alinenensis</name>
    <dbReference type="NCBI Taxonomy" id="2202197"/>
    <lineage>
        <taxon>Bacteria</taxon>
        <taxon>Pseudomonadati</taxon>
        <taxon>Pseudomonadota</taxon>
        <taxon>Gammaproteobacteria</taxon>
        <taxon>Methylococcales</taxon>
        <taxon>Candidatus Methylumidiphilus</taxon>
    </lineage>
</organism>
<protein>
    <recommendedName>
        <fullName evidence="5">Solute-binding protein family 5 domain-containing protein</fullName>
    </recommendedName>
</protein>
<dbReference type="PANTHER" id="PTHR30290">
    <property type="entry name" value="PERIPLASMIC BINDING COMPONENT OF ABC TRANSPORTER"/>
    <property type="match status" value="1"/>
</dbReference>
<evidence type="ECO:0000256" key="4">
    <source>
        <dbReference type="ARBA" id="ARBA00022729"/>
    </source>
</evidence>
<comment type="caution">
    <text evidence="6">The sequence shown here is derived from an EMBL/GenBank/DDBJ whole genome shotgun (WGS) entry which is preliminary data.</text>
</comment>
<proteinExistence type="inferred from homology"/>
<reference evidence="6 7" key="1">
    <citation type="journal article" date="2018" name="Aquat. Microb. Ecol.">
        <title>Gammaproteobacterial methanotrophs dominate.</title>
        <authorList>
            <person name="Rissanen A.J."/>
            <person name="Saarenheimo J."/>
            <person name="Tiirola M."/>
            <person name="Peura S."/>
            <person name="Aalto S.L."/>
            <person name="Karvinen A."/>
            <person name="Nykanen H."/>
        </authorList>
    </citation>
    <scope>NUCLEOTIDE SEQUENCE [LARGE SCALE GENOMIC DNA]</scope>
    <source>
        <strain evidence="6">AMbin10</strain>
    </source>
</reference>
<dbReference type="GO" id="GO:0030288">
    <property type="term" value="C:outer membrane-bounded periplasmic space"/>
    <property type="evidence" value="ECO:0007669"/>
    <property type="project" value="UniProtKB-ARBA"/>
</dbReference>
<dbReference type="GO" id="GO:0043190">
    <property type="term" value="C:ATP-binding cassette (ABC) transporter complex"/>
    <property type="evidence" value="ECO:0007669"/>
    <property type="project" value="InterPro"/>
</dbReference>
<sequence>MKVNIIKKWVLILLGMVLLGAGGYAVYCGWKAEQKTPVIISESAKQERPFVIAFENEVVSLDPIRLTDVFGLRIASQIFEGLAKVDASNRIVPALGESWQADRDFKNWTFKLRKEAHFHNGKPVTADDVVFSFTRMLAKEAVTKGPLIEIIVGAKEYAEGQATSISGITIIEPDHVKFQLTRSDSGFLGRIASPAYSIVSKEEVEQSKDQFGNTLASGTGPFRLQSRNNYELTLERFADYWGGKGGNLNLVKFRTIKEDQVRLNELRGQRIQAMYVTPPLIKALIEATSTNDQPHLKPEFSQFKGITYPVFNTYFLAFNYPKVNAHLRRAIALAVDREQIVQGVAPQLAVAAAGPIPLSCDGWQTQVQANPPDIAAVRKELSKIAPKKPSFKPTVEVLVHDLAQAEPIGEIIKAQLEPLGVQVNLVRQSFNTVIERLTKGDYQAVVIAFEYQFPTPSLILENFYTSRAIPMPNLFHYSNPAVDKSVGNLFSKPESAKTLRDAEAIEKRIVEDAPAAFLFQMRQMVVLTSGVDGILFNGANFPILWGASWK</sequence>
<dbReference type="SUPFAM" id="SSF53850">
    <property type="entry name" value="Periplasmic binding protein-like II"/>
    <property type="match status" value="1"/>
</dbReference>
<gene>
    <name evidence="6" type="ORF">DM484_24425</name>
</gene>
<feature type="domain" description="Solute-binding protein family 5" evidence="5">
    <location>
        <begin position="91"/>
        <end position="467"/>
    </location>
</feature>
<dbReference type="InterPro" id="IPR039424">
    <property type="entry name" value="SBP_5"/>
</dbReference>
<dbReference type="InterPro" id="IPR030678">
    <property type="entry name" value="Peptide/Ni-bd"/>
</dbReference>
<evidence type="ECO:0000313" key="6">
    <source>
        <dbReference type="EMBL" id="PZN72481.1"/>
    </source>
</evidence>
<dbReference type="AlphaFoldDB" id="A0A2W4QJX6"/>
<dbReference type="GO" id="GO:0015833">
    <property type="term" value="P:peptide transport"/>
    <property type="evidence" value="ECO:0007669"/>
    <property type="project" value="TreeGrafter"/>
</dbReference>
<dbReference type="InterPro" id="IPR000914">
    <property type="entry name" value="SBP_5_dom"/>
</dbReference>
<dbReference type="Gene3D" id="3.10.105.10">
    <property type="entry name" value="Dipeptide-binding Protein, Domain 3"/>
    <property type="match status" value="1"/>
</dbReference>
<evidence type="ECO:0000259" key="5">
    <source>
        <dbReference type="Pfam" id="PF00496"/>
    </source>
</evidence>